<protein>
    <submittedName>
        <fullName evidence="2 4">Uncharacterized protein</fullName>
    </submittedName>
</protein>
<gene>
    <name evidence="2" type="ORF">SSLN_LOCUS5875</name>
</gene>
<dbReference type="WBParaSite" id="SSLN_0000606801-mRNA-1">
    <property type="protein sequence ID" value="SSLN_0000606801-mRNA-1"/>
    <property type="gene ID" value="SSLN_0000606801"/>
</dbReference>
<evidence type="ECO:0000313" key="3">
    <source>
        <dbReference type="Proteomes" id="UP000275846"/>
    </source>
</evidence>
<evidence type="ECO:0000313" key="4">
    <source>
        <dbReference type="WBParaSite" id="SSLN_0000606801-mRNA-1"/>
    </source>
</evidence>
<reference evidence="2 3" key="2">
    <citation type="submission" date="2018-11" db="EMBL/GenBank/DDBJ databases">
        <authorList>
            <consortium name="Pathogen Informatics"/>
        </authorList>
    </citation>
    <scope>NUCLEOTIDE SEQUENCE [LARGE SCALE GENOMIC DNA]</scope>
    <source>
        <strain evidence="2 3">NST_G2</strain>
    </source>
</reference>
<reference evidence="4" key="1">
    <citation type="submission" date="2016-06" db="UniProtKB">
        <authorList>
            <consortium name="WormBaseParasite"/>
        </authorList>
    </citation>
    <scope>IDENTIFICATION</scope>
</reference>
<feature type="compositionally biased region" description="Low complexity" evidence="1">
    <location>
        <begin position="211"/>
        <end position="228"/>
    </location>
</feature>
<feature type="region of interest" description="Disordered" evidence="1">
    <location>
        <begin position="162"/>
        <end position="234"/>
    </location>
</feature>
<dbReference type="EMBL" id="UYSU01033442">
    <property type="protein sequence ID" value="VDL92260.1"/>
    <property type="molecule type" value="Genomic_DNA"/>
</dbReference>
<evidence type="ECO:0000313" key="2">
    <source>
        <dbReference type="EMBL" id="VDL92260.1"/>
    </source>
</evidence>
<feature type="region of interest" description="Disordered" evidence="1">
    <location>
        <begin position="914"/>
        <end position="935"/>
    </location>
</feature>
<sequence>MEVSQRRSSQDLARHGSARRGGVLSEQNVSPSMTTQIQELRLTSSVLFACLHRFSQGNHDTIDEELINDVIGWIFDITGRLVRQCRMEDHLYVAMQLLRLPFSLKYSTRYPPLASLLQPPDLDIAWARANSQPATFIEELEVELRASLVALCLRTPVRNRTATMKSVRATQESSTGPPADQPRPFSPTNDHSSPNKWTLVDSGGESEDELSATSTSSAVSSSTHPVTSRSGCFNSHPTPTTVVENVVCLLDQVGIQDLVTFLFEHWSRSTVAEMEIDEKRSLLPVFAFANWLLCLLDQVGIQDLVTFLFEHWSRSTVAEMEIDEKRSLLPVFAFANWLLSVLENAKSLGMGNCTSALLIRGVYSCLIDCLRSSRLSEQSIPPRHRLYPLLTPQEDEKVLLAQYDHLCLRSAELMLFSGSGAQLNVEGPCRLVCWRRLSTLMPFHLCSSRSKLRLYQLLLSSVSAKAGDLEADYLEEHYLGRAGGEAATAYVDLKVLSFDATQSPNDSDPLHQVLALLRSELIEADLGQSGTDAFVLSLGQLASAEFRPSPIPVLENGQRAWSVSKLPTLEHLLVRRIINLLFKLCVVPTLHQKEMSAPASVPSTFAAVPLSATLGRDQLVSIVSAHTTFAFQHLFDLIVAAASHVDKLTAFSPSSVSSVLPQRPDLSSADSGSLLPLSSVPLSVFHTPVSAESSPNGFVDETVVTSPENQSNRGNSKNGRKIDPPDGANPIRSDGNSGSIIYEVDMLSLTTCDGNTMDVGIGSEIFATQASTITQLARYSFLLDLVEALPLRLFQATAEDLGQILCWIGGYSESELVPLQSIRSRLARSLLSHLPWEAVVNTTGEPLIPHKLQNRVAIAIAQSFSRHIIEPSRGAVHSVVHLSKITDAVRSATTMAGSFVAGFIPVAVSARSPRRLQASPGPRSSNRRSNSHSPLQLCSPHFSAPIRIPADPEVANLYHWTISMILKLRLKPNSGDLTRLLTSTGIPTTLVGQQHSTKVLENPITAFLALEFQTSLPNQTVPRVVTDRSTAELLFLMAEAGHFLLAIEAFNRLCLADYVLDTKTLQRQSKMRPFRSAIAICPAFFQFVSCILEANESSASSVWTSLWTAASATVAKRLLPSQSTSTVRKVSTTKKIIPGPVVEGFLGAVMNVCLAAGEASASFLRAIVSSILLFTLPKSFSSGWQNNFRANWLLDHILRTAYWLNAACVHSTSLNALEEWWYSPVGQELRPSLLTRSEVGIQAMPTEEPSDLTEGLNPVNESSNWGFYRLLSSSWADGLSTLIPANELSRLVWGQRGGLKVDDADGVNSTLICSLVSSAAMSETSNGEVSSSGCFWLIAYLIGADNNPEDRFGGFTIWNDIMHTVIWNRTQLLSQLTAQTEPPPTESSELSLEEKALIDVLVRAWDMSRMGY</sequence>
<name>A0A183SNS7_SCHSO</name>
<feature type="compositionally biased region" description="Basic and acidic residues" evidence="1">
    <location>
        <begin position="1"/>
        <end position="14"/>
    </location>
</feature>
<evidence type="ECO:0000256" key="1">
    <source>
        <dbReference type="SAM" id="MobiDB-lite"/>
    </source>
</evidence>
<dbReference type="OrthoDB" id="75419at2759"/>
<feature type="region of interest" description="Disordered" evidence="1">
    <location>
        <begin position="689"/>
        <end position="736"/>
    </location>
</feature>
<keyword evidence="3" id="KW-1185">Reference proteome</keyword>
<feature type="compositionally biased region" description="Polar residues" evidence="1">
    <location>
        <begin position="703"/>
        <end position="717"/>
    </location>
</feature>
<proteinExistence type="predicted"/>
<feature type="compositionally biased region" description="Polar residues" evidence="1">
    <location>
        <begin position="162"/>
        <end position="176"/>
    </location>
</feature>
<dbReference type="Proteomes" id="UP000275846">
    <property type="component" value="Unassembled WGS sequence"/>
</dbReference>
<feature type="region of interest" description="Disordered" evidence="1">
    <location>
        <begin position="1"/>
        <end position="30"/>
    </location>
</feature>
<accession>A0A183SNS7</accession>
<feature type="compositionally biased region" description="Polar residues" evidence="1">
    <location>
        <begin position="186"/>
        <end position="196"/>
    </location>
</feature>
<organism evidence="4">
    <name type="scientific">Schistocephalus solidus</name>
    <name type="common">Tapeworm</name>
    <dbReference type="NCBI Taxonomy" id="70667"/>
    <lineage>
        <taxon>Eukaryota</taxon>
        <taxon>Metazoa</taxon>
        <taxon>Spiralia</taxon>
        <taxon>Lophotrochozoa</taxon>
        <taxon>Platyhelminthes</taxon>
        <taxon>Cestoda</taxon>
        <taxon>Eucestoda</taxon>
        <taxon>Diphyllobothriidea</taxon>
        <taxon>Diphyllobothriidae</taxon>
        <taxon>Schistocephalus</taxon>
    </lineage>
</organism>